<comment type="caution">
    <text evidence="1">The sequence shown here is derived from an EMBL/GenBank/DDBJ whole genome shotgun (WGS) entry which is preliminary data.</text>
</comment>
<gene>
    <name evidence="1" type="ORF">GCM10022218_02780</name>
</gene>
<dbReference type="RefSeq" id="WP_346083818.1">
    <property type="nucleotide sequence ID" value="NZ_BAAAZK010000002.1"/>
</dbReference>
<name>A0ABP7ZQW6_9SPHI</name>
<sequence length="82" mass="9238">MNNQQTTWTTMSPSTPVTKTIVETSLLADQSAEDGVMRIGATRIGYAYIFEREDPNPPTDSDLIFQYDLAGNQIRRELKKIS</sequence>
<evidence type="ECO:0000313" key="2">
    <source>
        <dbReference type="Proteomes" id="UP001500167"/>
    </source>
</evidence>
<keyword evidence="2" id="KW-1185">Reference proteome</keyword>
<protein>
    <submittedName>
        <fullName evidence="1">Uncharacterized protein</fullName>
    </submittedName>
</protein>
<dbReference type="Proteomes" id="UP001500167">
    <property type="component" value="Unassembled WGS sequence"/>
</dbReference>
<evidence type="ECO:0000313" key="1">
    <source>
        <dbReference type="EMBL" id="GAA4168237.1"/>
    </source>
</evidence>
<reference evidence="2" key="1">
    <citation type="journal article" date="2019" name="Int. J. Syst. Evol. Microbiol.">
        <title>The Global Catalogue of Microorganisms (GCM) 10K type strain sequencing project: providing services to taxonomists for standard genome sequencing and annotation.</title>
        <authorList>
            <consortium name="The Broad Institute Genomics Platform"/>
            <consortium name="The Broad Institute Genome Sequencing Center for Infectious Disease"/>
            <person name="Wu L."/>
            <person name="Ma J."/>
        </authorList>
    </citation>
    <scope>NUCLEOTIDE SEQUENCE [LARGE SCALE GENOMIC DNA]</scope>
    <source>
        <strain evidence="2">JCM 16722</strain>
    </source>
</reference>
<accession>A0ABP7ZQW6</accession>
<proteinExistence type="predicted"/>
<organism evidence="1 2">
    <name type="scientific">Sphingobacterium ginsenosidimutans</name>
    <dbReference type="NCBI Taxonomy" id="687845"/>
    <lineage>
        <taxon>Bacteria</taxon>
        <taxon>Pseudomonadati</taxon>
        <taxon>Bacteroidota</taxon>
        <taxon>Sphingobacteriia</taxon>
        <taxon>Sphingobacteriales</taxon>
        <taxon>Sphingobacteriaceae</taxon>
        <taxon>Sphingobacterium</taxon>
    </lineage>
</organism>
<dbReference type="EMBL" id="BAAAZK010000002">
    <property type="protein sequence ID" value="GAA4168237.1"/>
    <property type="molecule type" value="Genomic_DNA"/>
</dbReference>